<comment type="caution">
    <text evidence="1">The sequence shown here is derived from an EMBL/GenBank/DDBJ whole genome shotgun (WGS) entry which is preliminary data.</text>
</comment>
<dbReference type="Proteomes" id="UP000247480">
    <property type="component" value="Unassembled WGS sequence"/>
</dbReference>
<reference evidence="1 2" key="1">
    <citation type="submission" date="2018-04" db="EMBL/GenBank/DDBJ databases">
        <title>Draft genome sequence of Pseudomonas syringae pv. actinidiae biovar 1 strains isolated from kiwifruit in Kagawa prefecture.</title>
        <authorList>
            <person name="Tabuchi M."/>
            <person name="Saito M."/>
            <person name="Fujiwara S."/>
            <person name="Sasa N."/>
            <person name="Akimitsu K."/>
            <person name="Gomi K."/>
            <person name="Konishi-Sugita S."/>
            <person name="Hamano K."/>
            <person name="Kataoka I."/>
        </authorList>
    </citation>
    <scope>NUCLEOTIDE SEQUENCE [LARGE SCALE GENOMIC DNA]</scope>
    <source>
        <strain evidence="1 2">MAFF212206</strain>
    </source>
</reference>
<organism evidence="1 2">
    <name type="scientific">Pseudomonas syringae pv. actinidiae</name>
    <dbReference type="NCBI Taxonomy" id="103796"/>
    <lineage>
        <taxon>Bacteria</taxon>
        <taxon>Pseudomonadati</taxon>
        <taxon>Pseudomonadota</taxon>
        <taxon>Gammaproteobacteria</taxon>
        <taxon>Pseudomonadales</taxon>
        <taxon>Pseudomonadaceae</taxon>
        <taxon>Pseudomonas</taxon>
        <taxon>Pseudomonas syringae</taxon>
    </lineage>
</organism>
<dbReference type="AlphaFoldDB" id="A0A2V0QT49"/>
<evidence type="ECO:0000313" key="1">
    <source>
        <dbReference type="EMBL" id="GBH13848.1"/>
    </source>
</evidence>
<dbReference type="EMBL" id="BGJZ01000370">
    <property type="protein sequence ID" value="GBH13848.1"/>
    <property type="molecule type" value="Genomic_DNA"/>
</dbReference>
<sequence>MTGSYAKDAAMANKAVGLKSTPDGYVWHHVENAKTMPQVVAGQIAAMTS</sequence>
<gene>
    <name evidence="1" type="ORF">KPSA1_07342</name>
</gene>
<proteinExistence type="predicted"/>
<evidence type="ECO:0000313" key="2">
    <source>
        <dbReference type="Proteomes" id="UP000247480"/>
    </source>
</evidence>
<accession>A0A2V0QT49</accession>
<name>A0A2V0QT49_PSESF</name>
<protein>
    <submittedName>
        <fullName evidence="1">Uncharacterized protein</fullName>
    </submittedName>
</protein>